<evidence type="ECO:0000313" key="9">
    <source>
        <dbReference type="Proteomes" id="UP000003195"/>
    </source>
</evidence>
<feature type="transmembrane region" description="Helical" evidence="7">
    <location>
        <begin position="12"/>
        <end position="32"/>
    </location>
</feature>
<dbReference type="HOGENOM" id="CLU_059148_0_0_9"/>
<evidence type="ECO:0000256" key="7">
    <source>
        <dbReference type="SAM" id="Phobius"/>
    </source>
</evidence>
<feature type="transmembrane region" description="Helical" evidence="7">
    <location>
        <begin position="105"/>
        <end position="129"/>
    </location>
</feature>
<dbReference type="InterPro" id="IPR005524">
    <property type="entry name" value="DUF318"/>
</dbReference>
<sequence>MTKKTNNTSKIFNMLGGNVMIVLIGEFIQNQILGMKWLNDLIGHILNILGVNLSSRVGASLHFFIYDVIKIGILLCTLIFIISYIQSYFPPERSKKILSKFKGIWGNIISALLGTVTPFCSCSSIPLFIGFTSAGLPLGVTFSFLISSPMVDLGSLVLLMSIFGAKVAIVYVLLGLLIAVIGGIIIEKLGLESEVEDFILNAPRGIQIEDAKIEKRERLLFAKNAVVETFKKVFPYILVGVGIGAIIHNWIPETLIEKILGGNNPLGVVLATLVGVPMYADIFGTIPIAEALLSKGAMLGTILAFMMGVTTLSLPSMIMLRKAIKPKLLYIFIGITTLGIIITGYIFNLLQNLFI</sequence>
<keyword evidence="9" id="KW-1185">Reference proteome</keyword>
<feature type="transmembrane region" description="Helical" evidence="7">
    <location>
        <begin position="135"/>
        <end position="160"/>
    </location>
</feature>
<keyword evidence="4 7" id="KW-0812">Transmembrane</keyword>
<keyword evidence="3" id="KW-1003">Cell membrane</keyword>
<keyword evidence="6 7" id="KW-0472">Membrane</keyword>
<accession>E2ZB75</accession>
<proteinExistence type="inferred from homology"/>
<dbReference type="eggNOG" id="COG0701">
    <property type="taxonomic scope" value="Bacteria"/>
</dbReference>
<reference evidence="8 9" key="1">
    <citation type="submission" date="2010-08" db="EMBL/GenBank/DDBJ databases">
        <authorList>
            <person name="Weinstock G."/>
            <person name="Sodergren E."/>
            <person name="Clifton S."/>
            <person name="Fulton L."/>
            <person name="Fulton B."/>
            <person name="Courtney L."/>
            <person name="Fronick C."/>
            <person name="Harrison M."/>
            <person name="Strong C."/>
            <person name="Farmer C."/>
            <person name="Delahaunty K."/>
            <person name="Markovic C."/>
            <person name="Hall O."/>
            <person name="Minx P."/>
            <person name="Tomlinson C."/>
            <person name="Mitreva M."/>
            <person name="Hou S."/>
            <person name="Chen J."/>
            <person name="Wollam A."/>
            <person name="Pepin K.H."/>
            <person name="Johnson M."/>
            <person name="Bhonagiri V."/>
            <person name="Zhang X."/>
            <person name="Suruliraj S."/>
            <person name="Warren W."/>
            <person name="Chinwalla A."/>
            <person name="Mardis E.R."/>
            <person name="Wilson R.K."/>
        </authorList>
    </citation>
    <scope>NUCLEOTIDE SEQUENCE [LARGE SCALE GENOMIC DNA]</scope>
    <source>
        <strain evidence="8 9">F0359</strain>
    </source>
</reference>
<protein>
    <submittedName>
        <fullName evidence="8">Putative permease</fullName>
    </submittedName>
</protein>
<feature type="transmembrane region" description="Helical" evidence="7">
    <location>
        <begin position="233"/>
        <end position="251"/>
    </location>
</feature>
<evidence type="ECO:0000256" key="1">
    <source>
        <dbReference type="ARBA" id="ARBA00004651"/>
    </source>
</evidence>
<feature type="transmembrane region" description="Helical" evidence="7">
    <location>
        <begin position="328"/>
        <end position="347"/>
    </location>
</feature>
<dbReference type="Proteomes" id="UP000003195">
    <property type="component" value="Unassembled WGS sequence"/>
</dbReference>
<feature type="transmembrane region" description="Helical" evidence="7">
    <location>
        <begin position="292"/>
        <end position="316"/>
    </location>
</feature>
<dbReference type="AlphaFoldDB" id="E2ZB75"/>
<organism evidence="8 9">
    <name type="scientific">Megasphaera micronuciformis F0359</name>
    <dbReference type="NCBI Taxonomy" id="706434"/>
    <lineage>
        <taxon>Bacteria</taxon>
        <taxon>Bacillati</taxon>
        <taxon>Bacillota</taxon>
        <taxon>Negativicutes</taxon>
        <taxon>Veillonellales</taxon>
        <taxon>Veillonellaceae</taxon>
        <taxon>Megasphaera</taxon>
    </lineage>
</organism>
<dbReference type="EMBL" id="AECS01000019">
    <property type="protein sequence ID" value="EFQ04442.1"/>
    <property type="molecule type" value="Genomic_DNA"/>
</dbReference>
<feature type="transmembrane region" description="Helical" evidence="7">
    <location>
        <begin position="63"/>
        <end position="85"/>
    </location>
</feature>
<evidence type="ECO:0000313" key="8">
    <source>
        <dbReference type="EMBL" id="EFQ04442.1"/>
    </source>
</evidence>
<dbReference type="InterPro" id="IPR053166">
    <property type="entry name" value="UPF0718_permease"/>
</dbReference>
<evidence type="ECO:0000256" key="2">
    <source>
        <dbReference type="ARBA" id="ARBA00006386"/>
    </source>
</evidence>
<gene>
    <name evidence="8" type="ORF">HMPREF9429_00701</name>
</gene>
<comment type="caution">
    <text evidence="8">The sequence shown here is derived from an EMBL/GenBank/DDBJ whole genome shotgun (WGS) entry which is preliminary data.</text>
</comment>
<feature type="transmembrane region" description="Helical" evidence="7">
    <location>
        <begin position="167"/>
        <end position="186"/>
    </location>
</feature>
<dbReference type="GO" id="GO:0005886">
    <property type="term" value="C:plasma membrane"/>
    <property type="evidence" value="ECO:0007669"/>
    <property type="project" value="UniProtKB-SubCell"/>
</dbReference>
<evidence type="ECO:0000256" key="4">
    <source>
        <dbReference type="ARBA" id="ARBA00022692"/>
    </source>
</evidence>
<comment type="subcellular location">
    <subcellularLocation>
        <location evidence="1">Cell membrane</location>
        <topology evidence="1">Multi-pass membrane protein</topology>
    </subcellularLocation>
</comment>
<keyword evidence="5 7" id="KW-1133">Transmembrane helix</keyword>
<dbReference type="PANTHER" id="PTHR42775">
    <property type="entry name" value="PERMEASE RV2963-RELATED"/>
    <property type="match status" value="1"/>
</dbReference>
<evidence type="ECO:0000256" key="6">
    <source>
        <dbReference type="ARBA" id="ARBA00023136"/>
    </source>
</evidence>
<feature type="transmembrane region" description="Helical" evidence="7">
    <location>
        <begin position="263"/>
        <end position="280"/>
    </location>
</feature>
<dbReference type="PANTHER" id="PTHR42775:SF2">
    <property type="entry name" value="PERMEASE"/>
    <property type="match status" value="1"/>
</dbReference>
<dbReference type="STRING" id="706434.HMPREF9429_00701"/>
<comment type="similarity">
    <text evidence="2">Belongs to the UPF0718 family.</text>
</comment>
<evidence type="ECO:0000256" key="3">
    <source>
        <dbReference type="ARBA" id="ARBA00022475"/>
    </source>
</evidence>
<dbReference type="Pfam" id="PF03773">
    <property type="entry name" value="ArsP_1"/>
    <property type="match status" value="1"/>
</dbReference>
<name>E2ZB75_9FIRM</name>
<evidence type="ECO:0000256" key="5">
    <source>
        <dbReference type="ARBA" id="ARBA00022989"/>
    </source>
</evidence>